<evidence type="ECO:0000256" key="1">
    <source>
        <dbReference type="ARBA" id="ARBA00004418"/>
    </source>
</evidence>
<evidence type="ECO:0000313" key="6">
    <source>
        <dbReference type="Proteomes" id="UP001174867"/>
    </source>
</evidence>
<dbReference type="Gene3D" id="1.20.120.1490">
    <property type="match status" value="1"/>
</dbReference>
<dbReference type="Pfam" id="PF07813">
    <property type="entry name" value="LTXXQ"/>
    <property type="match status" value="1"/>
</dbReference>
<evidence type="ECO:0000313" key="5">
    <source>
        <dbReference type="EMBL" id="MDN8598451.1"/>
    </source>
</evidence>
<dbReference type="InterPro" id="IPR012899">
    <property type="entry name" value="LTXXQ"/>
</dbReference>
<proteinExistence type="inferred from homology"/>
<gene>
    <name evidence="5" type="ORF">Q0A17_03330</name>
</gene>
<protein>
    <submittedName>
        <fullName evidence="5">Spy/CpxP family protein refolding chaperone</fullName>
    </submittedName>
</protein>
<keyword evidence="3" id="KW-0732">Signal</keyword>
<dbReference type="PANTHER" id="PTHR38102">
    <property type="entry name" value="PERIPLASMIC CHAPERONE SPY"/>
    <property type="match status" value="1"/>
</dbReference>
<dbReference type="EMBL" id="JAUJYW010000001">
    <property type="protein sequence ID" value="MDN8598451.1"/>
    <property type="molecule type" value="Genomic_DNA"/>
</dbReference>
<keyword evidence="4" id="KW-0574">Periplasm</keyword>
<name>A0ABT8PQ38_9ENTR</name>
<evidence type="ECO:0000256" key="4">
    <source>
        <dbReference type="ARBA" id="ARBA00022764"/>
    </source>
</evidence>
<comment type="caution">
    <text evidence="5">The sequence shown here is derived from an EMBL/GenBank/DDBJ whole genome shotgun (WGS) entry which is preliminary data.</text>
</comment>
<dbReference type="InterPro" id="IPR052211">
    <property type="entry name" value="Cpx_auxiliary_protein"/>
</dbReference>
<organism evidence="5 6">
    <name type="scientific">Citrobacter enshiensis</name>
    <dbReference type="NCBI Taxonomy" id="2971264"/>
    <lineage>
        <taxon>Bacteria</taxon>
        <taxon>Pseudomonadati</taxon>
        <taxon>Pseudomonadota</taxon>
        <taxon>Gammaproteobacteria</taxon>
        <taxon>Enterobacterales</taxon>
        <taxon>Enterobacteriaceae</taxon>
        <taxon>Citrobacter</taxon>
    </lineage>
</organism>
<evidence type="ECO:0000256" key="2">
    <source>
        <dbReference type="ARBA" id="ARBA00008441"/>
    </source>
</evidence>
<keyword evidence="6" id="KW-1185">Reference proteome</keyword>
<accession>A0ABT8PQ38</accession>
<comment type="similarity">
    <text evidence="2">Belongs to the CpxP/Spy family.</text>
</comment>
<dbReference type="RefSeq" id="WP_301696761.1">
    <property type="nucleotide sequence ID" value="NZ_JAUJYW010000001.1"/>
</dbReference>
<comment type="subcellular location">
    <subcellularLocation>
        <location evidence="1">Periplasm</location>
    </subcellularLocation>
</comment>
<sequence>MKNFVRMTLVAAALAGASFSTFASNVSDTPVPSQDPVVQQLKLTDAQVEQIKKLHSELEANVSKISMKEIKDGELINVIRSGKWDESAIKKQLTAIGSVEQQSRYYRVKYYFELNKVLTPEQRKLVQNEIAQTLSE</sequence>
<dbReference type="CDD" id="cd09916">
    <property type="entry name" value="CpxP_like"/>
    <property type="match status" value="1"/>
</dbReference>
<dbReference type="Proteomes" id="UP001174867">
    <property type="component" value="Unassembled WGS sequence"/>
</dbReference>
<reference evidence="5 6" key="1">
    <citation type="submission" date="2023-07" db="EMBL/GenBank/DDBJ databases">
        <title>Citrobacter selenititolerans sp. nov., isolated from seleniferous soil.</title>
        <authorList>
            <person name="Zhang S."/>
            <person name="Li K."/>
            <person name="Peng J."/>
            <person name="Wang H."/>
            <person name="Sun J."/>
            <person name="Guo Y."/>
        </authorList>
    </citation>
    <scope>NUCLEOTIDE SEQUENCE [LARGE SCALE GENOMIC DNA]</scope>
    <source>
        <strain evidence="5 6">S2-9</strain>
    </source>
</reference>
<evidence type="ECO:0000256" key="3">
    <source>
        <dbReference type="ARBA" id="ARBA00022729"/>
    </source>
</evidence>
<dbReference type="PANTHER" id="PTHR38102:SF1">
    <property type="entry name" value="PERIPLASMIC CHAPERONE SPY"/>
    <property type="match status" value="1"/>
</dbReference>